<evidence type="ECO:0000313" key="2">
    <source>
        <dbReference type="Proteomes" id="UP000321363"/>
    </source>
</evidence>
<dbReference type="SUPFAM" id="SSF56059">
    <property type="entry name" value="Glutathione synthetase ATP-binding domain-like"/>
    <property type="match status" value="1"/>
</dbReference>
<sequence length="452" mass="52750">MVMIMKRYKIVPFTGKSTILKIHNDLMMDLKCIESSLSFGEKTVTIQIQRTPGVKNNEIHLSEEVINHFRIPLFCEYEITFNQDTITLGPYIGIIADLTKKGLIRRLSDLDSYVKYYEKIGGSIAAFSLDSVNVENEEISEGFIYNPQMQEWIHTENIPLPSSLFNKCKVEMNKQWEFLSFYYKSNICNFPTFDKWEMYKWFSSDPSLKNVLPKTRLCKTPKDILQFLRSYKNAFLKPIGGTFAKGIIWLSYNSQGVTVKYEVKRKTITQTFYQKREFILFLKRLLRKNEYLIQESINLIRANQRVVDFRFIFIRNQEREWENGGLFARYGKQGSSVSNLTSGGKPQLGKKALIELLESEELANSLYEEILSISKKAANKLEQHLITCGNLGFDFGIDKNHKLWIIEINNEDPDHRIATVCKRKDLMYYARLQNMLYTKALANFHEKTPPIL</sequence>
<proteinExistence type="predicted"/>
<dbReference type="InterPro" id="IPR026838">
    <property type="entry name" value="YheC/D"/>
</dbReference>
<comment type="caution">
    <text evidence="1">The sequence shown here is derived from an EMBL/GenBank/DDBJ whole genome shotgun (WGS) entry which is preliminary data.</text>
</comment>
<gene>
    <name evidence="1" type="ORF">FS935_00880</name>
</gene>
<dbReference type="Proteomes" id="UP000321363">
    <property type="component" value="Unassembled WGS sequence"/>
</dbReference>
<evidence type="ECO:0008006" key="3">
    <source>
        <dbReference type="Google" id="ProtNLM"/>
    </source>
</evidence>
<evidence type="ECO:0000313" key="1">
    <source>
        <dbReference type="EMBL" id="TXC92786.1"/>
    </source>
</evidence>
<dbReference type="AlphaFoldDB" id="A0A5C6W4D1"/>
<dbReference type="EMBL" id="VOQF01000001">
    <property type="protein sequence ID" value="TXC92786.1"/>
    <property type="molecule type" value="Genomic_DNA"/>
</dbReference>
<protein>
    <recommendedName>
        <fullName evidence="3">YheC/YheD family protein</fullName>
    </recommendedName>
</protein>
<name>A0A5C6W4D1_9BACI</name>
<keyword evidence="2" id="KW-1185">Reference proteome</keyword>
<organism evidence="1 2">
    <name type="scientific">Metabacillus litoralis</name>
    <dbReference type="NCBI Taxonomy" id="152268"/>
    <lineage>
        <taxon>Bacteria</taxon>
        <taxon>Bacillati</taxon>
        <taxon>Bacillota</taxon>
        <taxon>Bacilli</taxon>
        <taxon>Bacillales</taxon>
        <taxon>Bacillaceae</taxon>
        <taxon>Metabacillus</taxon>
    </lineage>
</organism>
<reference evidence="1 2" key="1">
    <citation type="journal article" date="2005" name="Int. J. Syst. Evol. Microbiol.">
        <title>Bacillus litoralis sp. nov., isolated from a tidal flat of the Yellow Sea in Korea.</title>
        <authorList>
            <person name="Yoon J.H."/>
            <person name="Oh T.K."/>
        </authorList>
    </citation>
    <scope>NUCLEOTIDE SEQUENCE [LARGE SCALE GENOMIC DNA]</scope>
    <source>
        <strain evidence="1 2">SW-211</strain>
    </source>
</reference>
<dbReference type="Pfam" id="PF14398">
    <property type="entry name" value="ATPgrasp_YheCD"/>
    <property type="match status" value="1"/>
</dbReference>
<dbReference type="Gene3D" id="3.30.470.20">
    <property type="entry name" value="ATP-grasp fold, B domain"/>
    <property type="match status" value="1"/>
</dbReference>
<accession>A0A5C6W4D1</accession>